<dbReference type="InterPro" id="IPR021969">
    <property type="entry name" value="DUF3579"/>
</dbReference>
<proteinExistence type="predicted"/>
<dbReference type="EMBL" id="DRNF01000187">
    <property type="protein sequence ID" value="HHJ80578.1"/>
    <property type="molecule type" value="Genomic_DNA"/>
</dbReference>
<name>A0A832J4S7_9GAMM</name>
<gene>
    <name evidence="1" type="ORF">ENJ65_02980</name>
</gene>
<dbReference type="AlphaFoldDB" id="A0A832J4S7"/>
<sequence>MELITGCKLIIRSVTEDGRKFRPSDWIERISTTMATFGKDNRLHYSNDVRPGMVDGEKCLLVENSVKESNPSAFEYIMAFVKANRLQMSQVCETKISELSDSQKSEAS</sequence>
<dbReference type="Proteomes" id="UP000885832">
    <property type="component" value="Unassembled WGS sequence"/>
</dbReference>
<evidence type="ECO:0000313" key="1">
    <source>
        <dbReference type="EMBL" id="HHJ80578.1"/>
    </source>
</evidence>
<reference evidence="1" key="1">
    <citation type="journal article" date="2020" name="mSystems">
        <title>Genome- and Community-Level Interaction Insights into Carbon Utilization and Element Cycling Functions of Hydrothermarchaeota in Hydrothermal Sediment.</title>
        <authorList>
            <person name="Zhou Z."/>
            <person name="Liu Y."/>
            <person name="Xu W."/>
            <person name="Pan J."/>
            <person name="Luo Z.H."/>
            <person name="Li M."/>
        </authorList>
    </citation>
    <scope>NUCLEOTIDE SEQUENCE [LARGE SCALE GENOMIC DNA]</scope>
    <source>
        <strain evidence="1">HyVt-505</strain>
    </source>
</reference>
<protein>
    <submittedName>
        <fullName evidence="1">DUF3579 domain-containing protein</fullName>
    </submittedName>
</protein>
<comment type="caution">
    <text evidence="1">The sequence shown here is derived from an EMBL/GenBank/DDBJ whole genome shotgun (WGS) entry which is preliminary data.</text>
</comment>
<organism evidence="1">
    <name type="scientific">Candidatus Tenderia electrophaga</name>
    <dbReference type="NCBI Taxonomy" id="1748243"/>
    <lineage>
        <taxon>Bacteria</taxon>
        <taxon>Pseudomonadati</taxon>
        <taxon>Pseudomonadota</taxon>
        <taxon>Gammaproteobacteria</taxon>
        <taxon>Candidatus Tenderiales</taxon>
        <taxon>Candidatus Tenderiaceae</taxon>
        <taxon>Candidatus Tenderia</taxon>
    </lineage>
</organism>
<accession>A0A832J4S7</accession>
<dbReference type="Gene3D" id="3.30.70.2340">
    <property type="entry name" value="Uncharacterised protein PF12112 family, DUF3579"/>
    <property type="match status" value="1"/>
</dbReference>
<dbReference type="Pfam" id="PF12112">
    <property type="entry name" value="DUF3579"/>
    <property type="match status" value="1"/>
</dbReference>